<evidence type="ECO:0000313" key="3">
    <source>
        <dbReference type="Proteomes" id="UP000678895"/>
    </source>
</evidence>
<keyword evidence="3" id="KW-1185">Reference proteome</keyword>
<reference evidence="2" key="1">
    <citation type="submission" date="2021-03" db="EMBL/GenBank/DDBJ databases">
        <title>Antimicrobial resistance genes in bacteria isolated from Japanese honey, and their potential for conferring macrolide and lincosamide resistance in the American foulbrood pathogen Paenibacillus larvae.</title>
        <authorList>
            <person name="Okamoto M."/>
            <person name="Kumagai M."/>
            <person name="Kanamori H."/>
            <person name="Takamatsu D."/>
        </authorList>
    </citation>
    <scope>NUCLEOTIDE SEQUENCE</scope>
    <source>
        <strain evidence="2">J41TS4</strain>
    </source>
</reference>
<dbReference type="RefSeq" id="WP_301625499.1">
    <property type="nucleotide sequence ID" value="NZ_BORS01000003.1"/>
</dbReference>
<organism evidence="2 3">
    <name type="scientific">Paenibacillus apis</name>
    <dbReference type="NCBI Taxonomy" id="1792174"/>
    <lineage>
        <taxon>Bacteria</taxon>
        <taxon>Bacillati</taxon>
        <taxon>Bacillota</taxon>
        <taxon>Bacilli</taxon>
        <taxon>Bacillales</taxon>
        <taxon>Paenibacillaceae</taxon>
        <taxon>Paenibacillus</taxon>
    </lineage>
</organism>
<proteinExistence type="predicted"/>
<accession>A0A919Y093</accession>
<evidence type="ECO:0000313" key="2">
    <source>
        <dbReference type="EMBL" id="GIO41339.1"/>
    </source>
</evidence>
<dbReference type="Proteomes" id="UP000678895">
    <property type="component" value="Unassembled WGS sequence"/>
</dbReference>
<keyword evidence="1" id="KW-0812">Transmembrane</keyword>
<evidence type="ECO:0000256" key="1">
    <source>
        <dbReference type="SAM" id="Phobius"/>
    </source>
</evidence>
<gene>
    <name evidence="2" type="ORF">J41TS4_10970</name>
</gene>
<keyword evidence="1" id="KW-0472">Membrane</keyword>
<comment type="caution">
    <text evidence="2">The sequence shown here is derived from an EMBL/GenBank/DDBJ whole genome shotgun (WGS) entry which is preliminary data.</text>
</comment>
<sequence length="72" mass="8510">MLWYWKSVGWRRIVEFVLLTVFAIFFAGPLVNLLVLAFSEKWNYPAVLPSLPSCFALCWGRSIFAPWLRKRM</sequence>
<dbReference type="AlphaFoldDB" id="A0A919Y093"/>
<protein>
    <submittedName>
        <fullName evidence="2">Uncharacterized protein</fullName>
    </submittedName>
</protein>
<name>A0A919Y093_9BACL</name>
<feature type="transmembrane region" description="Helical" evidence="1">
    <location>
        <begin position="16"/>
        <end position="38"/>
    </location>
</feature>
<feature type="transmembrane region" description="Helical" evidence="1">
    <location>
        <begin position="50"/>
        <end position="68"/>
    </location>
</feature>
<dbReference type="EMBL" id="BORS01000003">
    <property type="protein sequence ID" value="GIO41339.1"/>
    <property type="molecule type" value="Genomic_DNA"/>
</dbReference>
<keyword evidence="1" id="KW-1133">Transmembrane helix</keyword>